<reference evidence="1" key="1">
    <citation type="journal article" date="2020" name="Nature">
        <title>Giant virus diversity and host interactions through global metagenomics.</title>
        <authorList>
            <person name="Schulz F."/>
            <person name="Roux S."/>
            <person name="Paez-Espino D."/>
            <person name="Jungbluth S."/>
            <person name="Walsh D.A."/>
            <person name="Denef V.J."/>
            <person name="McMahon K.D."/>
            <person name="Konstantinidis K.T."/>
            <person name="Eloe-Fadrosh E.A."/>
            <person name="Kyrpides N.C."/>
            <person name="Woyke T."/>
        </authorList>
    </citation>
    <scope>NUCLEOTIDE SEQUENCE</scope>
    <source>
        <strain evidence="1">GVMAG-S-ERX556126-94</strain>
    </source>
</reference>
<dbReference type="AlphaFoldDB" id="A0A6C0FE79"/>
<name>A0A6C0FE79_9ZZZZ</name>
<proteinExistence type="predicted"/>
<accession>A0A6C0FE79</accession>
<sequence length="104" mass="13104">MYRSNQIIQFFTEKNLPKDIIKYILQIERYLIYKYNIKQWIRFSKIFHNHQKKKFFYEDIKSSFLNEIHEINGSFVSLKRYKSKIYKIKYDNKMYSLHLNSLRY</sequence>
<evidence type="ECO:0000313" key="1">
    <source>
        <dbReference type="EMBL" id="QHT39244.1"/>
    </source>
</evidence>
<organism evidence="1">
    <name type="scientific">viral metagenome</name>
    <dbReference type="NCBI Taxonomy" id="1070528"/>
    <lineage>
        <taxon>unclassified sequences</taxon>
        <taxon>metagenomes</taxon>
        <taxon>organismal metagenomes</taxon>
    </lineage>
</organism>
<protein>
    <submittedName>
        <fullName evidence="1">Uncharacterized protein</fullName>
    </submittedName>
</protein>
<dbReference type="EMBL" id="MN738839">
    <property type="protein sequence ID" value="QHT39244.1"/>
    <property type="molecule type" value="Genomic_DNA"/>
</dbReference>